<keyword evidence="2" id="KW-1185">Reference proteome</keyword>
<sequence length="420" mass="48077">MFIMIREVVAVREMAEASALRSRIEEIQKLSNDEELDDSNLYPLIEECALHVQTRVHQALAESSDLAFLPQQDFDACMEHLKDELNKVEAEGTNEAKEIELLIEKHNYDYNLLQAKCEQIRCSLDYVTSKDQTTEENSEAIDSSMLADDHTTITVAILDNYLEYLQLEDEIHEMKSVVESLEDLQSKFKWFDAINQIEDALTGLKVLAFEDNSIRLSLRTYMPKLEDLSCLSRVHDSYDVSELSHELLIEVFEKTLKLKNVQLFPNNVHVSDIVDYAKTVSKSSLQCFITKLQDRIILSTLRSLVVKDANKSRHMLEYLDKDEMIVAHIAGGIDTYIKLPDGWPIFASPLTLIAVKRSDSWNRTSLSFHANVEKFANSLDDDVRQNILSFADAVERILKEQLQLDLQASDSSIQPKDIRV</sequence>
<dbReference type="EMBL" id="SDMP01000010">
    <property type="protein sequence ID" value="RYR35528.1"/>
    <property type="molecule type" value="Genomic_DNA"/>
</dbReference>
<evidence type="ECO:0000313" key="2">
    <source>
        <dbReference type="Proteomes" id="UP000289738"/>
    </source>
</evidence>
<protein>
    <submittedName>
        <fullName evidence="1">Uncharacterized protein</fullName>
    </submittedName>
</protein>
<organism evidence="1 2">
    <name type="scientific">Arachis hypogaea</name>
    <name type="common">Peanut</name>
    <dbReference type="NCBI Taxonomy" id="3818"/>
    <lineage>
        <taxon>Eukaryota</taxon>
        <taxon>Viridiplantae</taxon>
        <taxon>Streptophyta</taxon>
        <taxon>Embryophyta</taxon>
        <taxon>Tracheophyta</taxon>
        <taxon>Spermatophyta</taxon>
        <taxon>Magnoliopsida</taxon>
        <taxon>eudicotyledons</taxon>
        <taxon>Gunneridae</taxon>
        <taxon>Pentapetalae</taxon>
        <taxon>rosids</taxon>
        <taxon>fabids</taxon>
        <taxon>Fabales</taxon>
        <taxon>Fabaceae</taxon>
        <taxon>Papilionoideae</taxon>
        <taxon>50 kb inversion clade</taxon>
        <taxon>dalbergioids sensu lato</taxon>
        <taxon>Dalbergieae</taxon>
        <taxon>Pterocarpus clade</taxon>
        <taxon>Arachis</taxon>
    </lineage>
</organism>
<comment type="caution">
    <text evidence="1">The sequence shown here is derived from an EMBL/GenBank/DDBJ whole genome shotgun (WGS) entry which is preliminary data.</text>
</comment>
<dbReference type="STRING" id="3818.A0A445BA11"/>
<name>A0A445BA11_ARAHY</name>
<dbReference type="AlphaFoldDB" id="A0A445BA11"/>
<reference evidence="1 2" key="1">
    <citation type="submission" date="2019-01" db="EMBL/GenBank/DDBJ databases">
        <title>Sequencing of cultivated peanut Arachis hypogaea provides insights into genome evolution and oil improvement.</title>
        <authorList>
            <person name="Chen X."/>
        </authorList>
    </citation>
    <scope>NUCLEOTIDE SEQUENCE [LARGE SCALE GENOMIC DNA]</scope>
    <source>
        <strain evidence="2">cv. Fuhuasheng</strain>
        <tissue evidence="1">Leaves</tissue>
    </source>
</reference>
<gene>
    <name evidence="1" type="ORF">Ahy_A10g050679</name>
</gene>
<evidence type="ECO:0000313" key="1">
    <source>
        <dbReference type="EMBL" id="RYR35528.1"/>
    </source>
</evidence>
<proteinExistence type="predicted"/>
<dbReference type="Proteomes" id="UP000289738">
    <property type="component" value="Chromosome A10"/>
</dbReference>
<accession>A0A445BA11</accession>
<dbReference type="PANTHER" id="PTHR36037">
    <property type="entry name" value="RNA-DIRECTED DNA POLYMERASE (REVERSE TRANSCRIPTASE)-RELATED FAMILY PROTEIN"/>
    <property type="match status" value="1"/>
</dbReference>
<dbReference type="PANTHER" id="PTHR36037:SF1">
    <property type="entry name" value="RNA-DIRECTED DNA POLYMERASE (REVERSE TRANSCRIPTASE)-RELATED FAMILY PROTEIN"/>
    <property type="match status" value="1"/>
</dbReference>